<dbReference type="GO" id="GO:0003677">
    <property type="term" value="F:DNA binding"/>
    <property type="evidence" value="ECO:0007669"/>
    <property type="project" value="UniProtKB-KW"/>
</dbReference>
<evidence type="ECO:0000256" key="1">
    <source>
        <dbReference type="ARBA" id="ARBA00023015"/>
    </source>
</evidence>
<dbReference type="SMART" id="SM00345">
    <property type="entry name" value="HTH_GNTR"/>
    <property type="match status" value="1"/>
</dbReference>
<dbReference type="Proteomes" id="UP000431462">
    <property type="component" value="Unassembled WGS sequence"/>
</dbReference>
<keyword evidence="1" id="KW-0805">Transcription regulation</keyword>
<keyword evidence="2" id="KW-0238">DNA-binding</keyword>
<feature type="domain" description="HTH gntR-type" evidence="4">
    <location>
        <begin position="29"/>
        <end position="96"/>
    </location>
</feature>
<dbReference type="Pfam" id="PF07729">
    <property type="entry name" value="FCD"/>
    <property type="match status" value="1"/>
</dbReference>
<keyword evidence="3" id="KW-0804">Transcription</keyword>
<dbReference type="PROSITE" id="PS50949">
    <property type="entry name" value="HTH_GNTR"/>
    <property type="match status" value="1"/>
</dbReference>
<dbReference type="PANTHER" id="PTHR43537:SF24">
    <property type="entry name" value="GLUCONATE OPERON TRANSCRIPTIONAL REPRESSOR"/>
    <property type="match status" value="1"/>
</dbReference>
<name>A0A844I053_9GAMM</name>
<reference evidence="5 6" key="1">
    <citation type="submission" date="2019-06" db="EMBL/GenBank/DDBJ databases">
        <title>Enrichment of Autotrophic Halophilic Microorganisms from Red Sea Brine Pool Using Microbial Electrosynthesis System.</title>
        <authorList>
            <person name="Alqahtani M.F."/>
            <person name="Bajracharya S."/>
            <person name="Katuri K.P."/>
            <person name="Ali M."/>
            <person name="Saikaly P.E."/>
        </authorList>
    </citation>
    <scope>NUCLEOTIDE SEQUENCE [LARGE SCALE GENOMIC DNA]</scope>
    <source>
        <strain evidence="5">MES15</strain>
    </source>
</reference>
<organism evidence="5 6">
    <name type="scientific">Marinobacter adhaerens</name>
    <dbReference type="NCBI Taxonomy" id="1033846"/>
    <lineage>
        <taxon>Bacteria</taxon>
        <taxon>Pseudomonadati</taxon>
        <taxon>Pseudomonadota</taxon>
        <taxon>Gammaproteobacteria</taxon>
        <taxon>Pseudomonadales</taxon>
        <taxon>Marinobacteraceae</taxon>
        <taxon>Marinobacter</taxon>
    </lineage>
</organism>
<evidence type="ECO:0000256" key="2">
    <source>
        <dbReference type="ARBA" id="ARBA00023125"/>
    </source>
</evidence>
<dbReference type="SUPFAM" id="SSF46785">
    <property type="entry name" value="Winged helix' DNA-binding domain"/>
    <property type="match status" value="1"/>
</dbReference>
<dbReference type="SUPFAM" id="SSF48008">
    <property type="entry name" value="GntR ligand-binding domain-like"/>
    <property type="match status" value="1"/>
</dbReference>
<dbReference type="InterPro" id="IPR011711">
    <property type="entry name" value="GntR_C"/>
</dbReference>
<dbReference type="PANTHER" id="PTHR43537">
    <property type="entry name" value="TRANSCRIPTIONAL REGULATOR, GNTR FAMILY"/>
    <property type="match status" value="1"/>
</dbReference>
<accession>A0A844I053</accession>
<evidence type="ECO:0000313" key="6">
    <source>
        <dbReference type="Proteomes" id="UP000431462"/>
    </source>
</evidence>
<protein>
    <submittedName>
        <fullName evidence="5">GntR family transcriptional regulator</fullName>
    </submittedName>
</protein>
<proteinExistence type="predicted"/>
<dbReference type="Pfam" id="PF00392">
    <property type="entry name" value="GntR"/>
    <property type="match status" value="1"/>
</dbReference>
<evidence type="ECO:0000259" key="4">
    <source>
        <dbReference type="PROSITE" id="PS50949"/>
    </source>
</evidence>
<dbReference type="EMBL" id="VENC01000010">
    <property type="protein sequence ID" value="MTI99005.1"/>
    <property type="molecule type" value="Genomic_DNA"/>
</dbReference>
<comment type="caution">
    <text evidence="5">The sequence shown here is derived from an EMBL/GenBank/DDBJ whole genome shotgun (WGS) entry which is preliminary data.</text>
</comment>
<dbReference type="InterPro" id="IPR008920">
    <property type="entry name" value="TF_FadR/GntR_C"/>
</dbReference>
<dbReference type="InterPro" id="IPR036390">
    <property type="entry name" value="WH_DNA-bd_sf"/>
</dbReference>
<dbReference type="GO" id="GO:0003700">
    <property type="term" value="F:DNA-binding transcription factor activity"/>
    <property type="evidence" value="ECO:0007669"/>
    <property type="project" value="InterPro"/>
</dbReference>
<dbReference type="InterPro" id="IPR000524">
    <property type="entry name" value="Tscrpt_reg_HTH_GntR"/>
</dbReference>
<evidence type="ECO:0000256" key="3">
    <source>
        <dbReference type="ARBA" id="ARBA00023163"/>
    </source>
</evidence>
<evidence type="ECO:0000313" key="5">
    <source>
        <dbReference type="EMBL" id="MTI99005.1"/>
    </source>
</evidence>
<sequence length="351" mass="39354">MHYSAKSLCSDKRFGRKKALAKQRASGKKPNFEVIKDALKAALERGAFPEGQVILERPIAEIFNTSRAPVRRALAELHEEGKLFKFEGRGYKTDNSDIILREDIRPETLGLDDKAQTGAPSESHIIDDVHRATKRSTSIAMTFGQFRIRSEKHSQHFGVSRTISREILGKLMDEGLVGKDSTGHWITGPLTARDVKQDFETRRLLEPYSLETCGPLIPVELLEQMKLRLQEALSQTPEDKNPSLLETIEADLHQLCHSFNPNRKIAKFINQSLTPLVVGLVFSDAVRASVEKPGLREHLAIIELLIAGKHSEASEHLHDHLLNAETRALERMKSLSVIPEPSLPSYLVKIS</sequence>
<dbReference type="Gene3D" id="1.20.120.530">
    <property type="entry name" value="GntR ligand-binding domain-like"/>
    <property type="match status" value="1"/>
</dbReference>
<dbReference type="Gene3D" id="1.10.10.10">
    <property type="entry name" value="Winged helix-like DNA-binding domain superfamily/Winged helix DNA-binding domain"/>
    <property type="match status" value="1"/>
</dbReference>
<dbReference type="InterPro" id="IPR036388">
    <property type="entry name" value="WH-like_DNA-bd_sf"/>
</dbReference>
<gene>
    <name evidence="5" type="ORF">FH752_10330</name>
</gene>
<dbReference type="AlphaFoldDB" id="A0A844I053"/>